<evidence type="ECO:0000256" key="1">
    <source>
        <dbReference type="ARBA" id="ARBA00022723"/>
    </source>
</evidence>
<keyword evidence="3" id="KW-0862">Zinc</keyword>
<organism evidence="5 6">
    <name type="scientific">Parnassius mnemosyne</name>
    <name type="common">clouded apollo</name>
    <dbReference type="NCBI Taxonomy" id="213953"/>
    <lineage>
        <taxon>Eukaryota</taxon>
        <taxon>Metazoa</taxon>
        <taxon>Ecdysozoa</taxon>
        <taxon>Arthropoda</taxon>
        <taxon>Hexapoda</taxon>
        <taxon>Insecta</taxon>
        <taxon>Pterygota</taxon>
        <taxon>Neoptera</taxon>
        <taxon>Endopterygota</taxon>
        <taxon>Lepidoptera</taxon>
        <taxon>Glossata</taxon>
        <taxon>Ditrysia</taxon>
        <taxon>Papilionoidea</taxon>
        <taxon>Papilionidae</taxon>
        <taxon>Parnassiinae</taxon>
        <taxon>Parnassini</taxon>
        <taxon>Parnassius</taxon>
        <taxon>Driopa</taxon>
    </lineage>
</organism>
<evidence type="ECO:0000313" key="5">
    <source>
        <dbReference type="EMBL" id="CAK1579153.1"/>
    </source>
</evidence>
<keyword evidence="2" id="KW-0863">Zinc-finger</keyword>
<dbReference type="GO" id="GO:0008270">
    <property type="term" value="F:zinc ion binding"/>
    <property type="evidence" value="ECO:0007669"/>
    <property type="project" value="UniProtKB-KW"/>
</dbReference>
<comment type="caution">
    <text evidence="5">The sequence shown here is derived from an EMBL/GenBank/DDBJ whole genome shotgun (WGS) entry which is preliminary data.</text>
</comment>
<evidence type="ECO:0000313" key="6">
    <source>
        <dbReference type="Proteomes" id="UP001314205"/>
    </source>
</evidence>
<evidence type="ECO:0000259" key="4">
    <source>
        <dbReference type="Pfam" id="PF04500"/>
    </source>
</evidence>
<name>A0AAV1K9A1_9NEOP</name>
<sequence>MQWRRINGFKIILIKEKKHVNVKILEHSLHELFKNVCSDFNTVYLFSDKIQILPTLGGKTIVMYQNYTFSFMNGKRNLRCSRKLTMKCDARLTLDAQGNIVSAFTKHNHPPPKFHRTSEGLYIKFTFVFSDFNTVYWFSDKIQVLPTLGGKTIVMYQNYTFSYMNGKRNLRCSRKVTMRCDARLSLDVQGNIVSAFTKHNHPPPKFHRTSEGLYIKLQ</sequence>
<protein>
    <recommendedName>
        <fullName evidence="4">FLYWCH-type domain-containing protein</fullName>
    </recommendedName>
</protein>
<evidence type="ECO:0000256" key="3">
    <source>
        <dbReference type="ARBA" id="ARBA00022833"/>
    </source>
</evidence>
<dbReference type="Gene3D" id="2.20.25.240">
    <property type="match status" value="2"/>
</dbReference>
<gene>
    <name evidence="5" type="ORF">PARMNEM_LOCUS1133</name>
</gene>
<keyword evidence="6" id="KW-1185">Reference proteome</keyword>
<feature type="domain" description="FLYWCH-type" evidence="4">
    <location>
        <begin position="149"/>
        <end position="201"/>
    </location>
</feature>
<proteinExistence type="predicted"/>
<dbReference type="AlphaFoldDB" id="A0AAV1K9A1"/>
<dbReference type="EMBL" id="CAVLGL010000002">
    <property type="protein sequence ID" value="CAK1579153.1"/>
    <property type="molecule type" value="Genomic_DNA"/>
</dbReference>
<evidence type="ECO:0000256" key="2">
    <source>
        <dbReference type="ARBA" id="ARBA00022771"/>
    </source>
</evidence>
<reference evidence="5 6" key="1">
    <citation type="submission" date="2023-11" db="EMBL/GenBank/DDBJ databases">
        <authorList>
            <person name="Hedman E."/>
            <person name="Englund M."/>
            <person name="Stromberg M."/>
            <person name="Nyberg Akerstrom W."/>
            <person name="Nylinder S."/>
            <person name="Jareborg N."/>
            <person name="Kallberg Y."/>
            <person name="Kronander E."/>
        </authorList>
    </citation>
    <scope>NUCLEOTIDE SEQUENCE [LARGE SCALE GENOMIC DNA]</scope>
</reference>
<dbReference type="Proteomes" id="UP001314205">
    <property type="component" value="Unassembled WGS sequence"/>
</dbReference>
<dbReference type="Pfam" id="PF04500">
    <property type="entry name" value="FLYWCH"/>
    <property type="match status" value="2"/>
</dbReference>
<feature type="domain" description="FLYWCH-type" evidence="4">
    <location>
        <begin position="56"/>
        <end position="109"/>
    </location>
</feature>
<keyword evidence="1" id="KW-0479">Metal-binding</keyword>
<dbReference type="InterPro" id="IPR007588">
    <property type="entry name" value="Znf_FLYWCH"/>
</dbReference>
<accession>A0AAV1K9A1</accession>